<dbReference type="EMBL" id="JBHSOZ010000003">
    <property type="protein sequence ID" value="MFC5711920.1"/>
    <property type="molecule type" value="Genomic_DNA"/>
</dbReference>
<proteinExistence type="predicted"/>
<comment type="caution">
    <text evidence="2">The sequence shown here is derived from an EMBL/GenBank/DDBJ whole genome shotgun (WGS) entry which is preliminary data.</text>
</comment>
<dbReference type="Gene3D" id="3.40.50.720">
    <property type="entry name" value="NAD(P)-binding Rossmann-like Domain"/>
    <property type="match status" value="1"/>
</dbReference>
<dbReference type="Proteomes" id="UP001596142">
    <property type="component" value="Unassembled WGS sequence"/>
</dbReference>
<dbReference type="PANTHER" id="PTHR43157:SF31">
    <property type="entry name" value="PHOSPHATIDYLINOSITOL-GLYCAN BIOSYNTHESIS CLASS F PROTEIN"/>
    <property type="match status" value="1"/>
</dbReference>
<dbReference type="InterPro" id="IPR002347">
    <property type="entry name" value="SDR_fam"/>
</dbReference>
<name>A0ABW0YKJ5_9BACI</name>
<sequence>MKNKTVIITGANSGIGKEAALRFAKEGYKVIMGCRNLEISRKVQKEIIEATTNNQVELMELDTSSFESIRKFCSAFQSRYEQLDILIHNAAYFNHGEPYRESADGIELTFATNVFGPFLMTHLLLDQLRKSEDPRILHAGSNIIKHFFDTKRKIDYLEGKHEEIIKSFSVYKMYAESKMALTLLTFKMAEKFEQDGIKVNVLQINGAKMSKETIQKFKPKYKMIAWVQNLFIPPASYMADKYFKICTEEDFKRTTGKLFNDKLEIMQPSPKEFPGFIKQMKQITGTSVYPAYEENTNVSDKLWALCKDSSRLKIG</sequence>
<dbReference type="InterPro" id="IPR036291">
    <property type="entry name" value="NAD(P)-bd_dom_sf"/>
</dbReference>
<keyword evidence="1" id="KW-0560">Oxidoreductase</keyword>
<evidence type="ECO:0000313" key="3">
    <source>
        <dbReference type="Proteomes" id="UP001596142"/>
    </source>
</evidence>
<evidence type="ECO:0000313" key="2">
    <source>
        <dbReference type="EMBL" id="MFC5711920.1"/>
    </source>
</evidence>
<dbReference type="RefSeq" id="WP_385938857.1">
    <property type="nucleotide sequence ID" value="NZ_JBHSOZ010000003.1"/>
</dbReference>
<dbReference type="Pfam" id="PF00106">
    <property type="entry name" value="adh_short"/>
    <property type="match status" value="1"/>
</dbReference>
<keyword evidence="3" id="KW-1185">Reference proteome</keyword>
<dbReference type="PRINTS" id="PR00081">
    <property type="entry name" value="GDHRDH"/>
</dbReference>
<protein>
    <submittedName>
        <fullName evidence="2">SDR family NAD(P)-dependent oxidoreductase</fullName>
    </submittedName>
</protein>
<accession>A0ABW0YKJ5</accession>
<reference evidence="3" key="1">
    <citation type="journal article" date="2019" name="Int. J. Syst. Evol. Microbiol.">
        <title>The Global Catalogue of Microorganisms (GCM) 10K type strain sequencing project: providing services to taxonomists for standard genome sequencing and annotation.</title>
        <authorList>
            <consortium name="The Broad Institute Genomics Platform"/>
            <consortium name="The Broad Institute Genome Sequencing Center for Infectious Disease"/>
            <person name="Wu L."/>
            <person name="Ma J."/>
        </authorList>
    </citation>
    <scope>NUCLEOTIDE SEQUENCE [LARGE SCALE GENOMIC DNA]</scope>
    <source>
        <strain evidence="3">CECT 7184</strain>
    </source>
</reference>
<gene>
    <name evidence="2" type="ORF">ACFPU1_03940</name>
</gene>
<evidence type="ECO:0000256" key="1">
    <source>
        <dbReference type="ARBA" id="ARBA00023002"/>
    </source>
</evidence>
<dbReference type="PANTHER" id="PTHR43157">
    <property type="entry name" value="PHOSPHATIDYLINOSITOL-GLYCAN BIOSYNTHESIS CLASS F PROTEIN-RELATED"/>
    <property type="match status" value="1"/>
</dbReference>
<organism evidence="2 3">
    <name type="scientific">Thalassorhabdus alkalitolerans</name>
    <dbReference type="NCBI Taxonomy" id="2282697"/>
    <lineage>
        <taxon>Bacteria</taxon>
        <taxon>Bacillati</taxon>
        <taxon>Bacillota</taxon>
        <taxon>Bacilli</taxon>
        <taxon>Bacillales</taxon>
        <taxon>Bacillaceae</taxon>
        <taxon>Thalassorhabdus</taxon>
    </lineage>
</organism>
<dbReference type="SUPFAM" id="SSF51735">
    <property type="entry name" value="NAD(P)-binding Rossmann-fold domains"/>
    <property type="match status" value="1"/>
</dbReference>